<evidence type="ECO:0000313" key="2">
    <source>
        <dbReference type="EMBL" id="CAH1435650.1"/>
    </source>
</evidence>
<organism evidence="2 3">
    <name type="scientific">Lactuca virosa</name>
    <dbReference type="NCBI Taxonomy" id="75947"/>
    <lineage>
        <taxon>Eukaryota</taxon>
        <taxon>Viridiplantae</taxon>
        <taxon>Streptophyta</taxon>
        <taxon>Embryophyta</taxon>
        <taxon>Tracheophyta</taxon>
        <taxon>Spermatophyta</taxon>
        <taxon>Magnoliopsida</taxon>
        <taxon>eudicotyledons</taxon>
        <taxon>Gunneridae</taxon>
        <taxon>Pentapetalae</taxon>
        <taxon>asterids</taxon>
        <taxon>campanulids</taxon>
        <taxon>Asterales</taxon>
        <taxon>Asteraceae</taxon>
        <taxon>Cichorioideae</taxon>
        <taxon>Cichorieae</taxon>
        <taxon>Lactucinae</taxon>
        <taxon>Lactuca</taxon>
    </lineage>
</organism>
<feature type="compositionally biased region" description="Acidic residues" evidence="1">
    <location>
        <begin position="53"/>
        <end position="85"/>
    </location>
</feature>
<feature type="region of interest" description="Disordered" evidence="1">
    <location>
        <begin position="167"/>
        <end position="188"/>
    </location>
</feature>
<dbReference type="EMBL" id="CAKMRJ010004445">
    <property type="protein sequence ID" value="CAH1435650.1"/>
    <property type="molecule type" value="Genomic_DNA"/>
</dbReference>
<feature type="region of interest" description="Disordered" evidence="1">
    <location>
        <begin position="319"/>
        <end position="341"/>
    </location>
</feature>
<evidence type="ECO:0000256" key="1">
    <source>
        <dbReference type="SAM" id="MobiDB-lite"/>
    </source>
</evidence>
<reference evidence="2 3" key="1">
    <citation type="submission" date="2022-01" db="EMBL/GenBank/DDBJ databases">
        <authorList>
            <person name="Xiong W."/>
            <person name="Schranz E."/>
        </authorList>
    </citation>
    <scope>NUCLEOTIDE SEQUENCE [LARGE SCALE GENOMIC DNA]</scope>
</reference>
<dbReference type="Proteomes" id="UP001157418">
    <property type="component" value="Unassembled WGS sequence"/>
</dbReference>
<feature type="region of interest" description="Disordered" evidence="1">
    <location>
        <begin position="44"/>
        <end position="93"/>
    </location>
</feature>
<evidence type="ECO:0000313" key="3">
    <source>
        <dbReference type="Proteomes" id="UP001157418"/>
    </source>
</evidence>
<feature type="compositionally biased region" description="Polar residues" evidence="1">
    <location>
        <begin position="210"/>
        <end position="226"/>
    </location>
</feature>
<accession>A0AAU9N9X9</accession>
<proteinExistence type="predicted"/>
<name>A0AAU9N9X9_9ASTR</name>
<keyword evidence="3" id="KW-1185">Reference proteome</keyword>
<feature type="region of interest" description="Disordered" evidence="1">
    <location>
        <begin position="206"/>
        <end position="230"/>
    </location>
</feature>
<protein>
    <submittedName>
        <fullName evidence="2">Uncharacterized protein</fullName>
    </submittedName>
</protein>
<sequence>MKQNRKISKVIFKGESPLVKVGCFAEIDEASDPEYDTIPPVAIVAEEHVPVLDVEDDNDDEEDNDEDDNDDDEDDDDENDGDEGVEIIQGGDTLGFNDDDFFFDFEPNNDDLSLFFDDFNDVGISPTETEGDPNILKVPFQTPDQMADIIAKPDSTARIPPQAVATPTIIPSESDLQETQASQPPLKRRRADPRLEVLIREQVQSVQQSTATVRPTQPTHVDSQVLNEGPSGVRSAFEVGISSAPGGSSTPQPTHDVAFERLARFLARQGVDPAPRGKGISIGAGSPDKEDSTIFELKEEIGILNQKLIEKDVFKTSVTEPNEAETSQSAHAQATQDSQDITPHVVSLAKTTDKKILDSQPFRTASRFLPFVISNHIPLTPY</sequence>
<comment type="caution">
    <text evidence="2">The sequence shown here is derived from an EMBL/GenBank/DDBJ whole genome shotgun (WGS) entry which is preliminary data.</text>
</comment>
<dbReference type="AlphaFoldDB" id="A0AAU9N9X9"/>
<gene>
    <name evidence="2" type="ORF">LVIROSA_LOCUS22072</name>
</gene>